<comment type="similarity">
    <text evidence="1 7">Belongs to the methyltransferase superfamily.</text>
</comment>
<feature type="compositionally biased region" description="Basic and acidic residues" evidence="8">
    <location>
        <begin position="65"/>
        <end position="77"/>
    </location>
</feature>
<dbReference type="Proteomes" id="UP000835052">
    <property type="component" value="Unassembled WGS sequence"/>
</dbReference>
<feature type="compositionally biased region" description="Basic and acidic residues" evidence="8">
    <location>
        <begin position="104"/>
        <end position="118"/>
    </location>
</feature>
<dbReference type="OrthoDB" id="10017101at2759"/>
<dbReference type="Gene3D" id="3.30.160.60">
    <property type="entry name" value="Classic Zinc Finger"/>
    <property type="match status" value="1"/>
</dbReference>
<feature type="domain" description="Bin3-type SAM" evidence="10">
    <location>
        <begin position="153"/>
        <end position="382"/>
    </location>
</feature>
<keyword evidence="12" id="KW-1185">Reference proteome</keyword>
<dbReference type="GO" id="GO:0008173">
    <property type="term" value="F:RNA methyltransferase activity"/>
    <property type="evidence" value="ECO:0007669"/>
    <property type="project" value="UniProtKB-UniRule"/>
</dbReference>
<feature type="region of interest" description="Disordered" evidence="8">
    <location>
        <begin position="1"/>
        <end position="118"/>
    </location>
</feature>
<evidence type="ECO:0000313" key="11">
    <source>
        <dbReference type="EMBL" id="CAD6192269.1"/>
    </source>
</evidence>
<evidence type="ECO:0000256" key="5">
    <source>
        <dbReference type="PROSITE-ProRule" id="PRU00042"/>
    </source>
</evidence>
<evidence type="ECO:0000256" key="7">
    <source>
        <dbReference type="RuleBase" id="RU367087"/>
    </source>
</evidence>
<keyword evidence="3 7" id="KW-0808">Transferase</keyword>
<dbReference type="InterPro" id="IPR013087">
    <property type="entry name" value="Znf_C2H2_type"/>
</dbReference>
<reference evidence="11" key="1">
    <citation type="submission" date="2020-10" db="EMBL/GenBank/DDBJ databases">
        <authorList>
            <person name="Kikuchi T."/>
        </authorList>
    </citation>
    <scope>NUCLEOTIDE SEQUENCE</scope>
    <source>
        <strain evidence="11">NKZ352</strain>
    </source>
</reference>
<evidence type="ECO:0000259" key="9">
    <source>
        <dbReference type="PROSITE" id="PS50157"/>
    </source>
</evidence>
<dbReference type="EMBL" id="CAJGYM010000026">
    <property type="protein sequence ID" value="CAD6192269.1"/>
    <property type="molecule type" value="Genomic_DNA"/>
</dbReference>
<dbReference type="Gene3D" id="3.40.50.150">
    <property type="entry name" value="Vaccinia Virus protein VP39"/>
    <property type="match status" value="1"/>
</dbReference>
<accession>A0A8S1H8C2</accession>
<organism evidence="11 12">
    <name type="scientific">Caenorhabditis auriculariae</name>
    <dbReference type="NCBI Taxonomy" id="2777116"/>
    <lineage>
        <taxon>Eukaryota</taxon>
        <taxon>Metazoa</taxon>
        <taxon>Ecdysozoa</taxon>
        <taxon>Nematoda</taxon>
        <taxon>Chromadorea</taxon>
        <taxon>Rhabditida</taxon>
        <taxon>Rhabditina</taxon>
        <taxon>Rhabditomorpha</taxon>
        <taxon>Rhabditoidea</taxon>
        <taxon>Rhabditidae</taxon>
        <taxon>Peloderinae</taxon>
        <taxon>Caenorhabditis</taxon>
    </lineage>
</organism>
<keyword evidence="5" id="KW-0479">Metal-binding</keyword>
<sequence>MSDRRGGTARKHPRRGSFRNPRKRFLPGGTAQDPLNLANVQTENCDDEADKALRPINCSSPTLELPKKRARYSDIDNIKSPNHSPKKAKRNSSGSPVRKLHDKKSKEEDAETKEKAKNAEECKKVKKEYFNNKYCYGNFDRYYGIRLNPGEKDQRLSVMKKEWFEKKSVLDIGCNVGFLTLSIAREFCPRRILGIDIDEHLIGVARKNIRHYCDQEVALLGKYPASFATTFGPVSQRKPRDFGTKFPDNVWFRKENYVFEQDEMIEMVEEEFDVILALSITKWIHLNWGDDGMRRFFKRAFKQLLPGGRLVIEPQPFDSYRKRSKMTEKLKENYSKILFKPEDFEMYLIEEIGFESVEHLGVTCAKSKGFERSIDVYLKPLKPKGSSSATVHDDGGILKFFIFQLMSNVVGGCRRTPRLITRKANILRSTKQAEREAAEQRSREEGEENPDEDEESDEVYREKPLPGVADEVESYPCKFCVERVFLTAQGLEKHGKMEHKSKLDELATHITTIRNEWRKREFERSRVRQRIQMARLRQEDRAHQNVREGRDPTDHFESCTICHVLINMAHPTAMESHIRAHKKNDELRVHLLDRYGAEFVATLTCEACQLVFTEDRKLQMHIATCHSRKKRFICKYCGTILPSVTELNLHKTDVHGISISNPRIRESLLASRKRKIDDYQGDNLYKKENATNYGKSQPCGTVTAGDAPCRIFCPDCGLLLNRPALLVRHMFRVHSKHNFSCIAESGGLPSFKIDVERAHITWTCCGMKFDDRRSFIGHRREEHVMSIEGNQVNSALEMEQLPIESPDGNFEGQLVTGPDGTMQVIIPDGVDLSSEIFVMMDPGETFDPKQSKVQLVQAPRMIGQEEHLMQEEIHAMYPEEEGEVITLTEEQFQQLQMQMGDEWGNMEVVFVNEGGIIDDKGMIPDDGTMEGPMTMFKKELVDGDYEEVIEEGVVHIEEHLDEIDGNPLFD</sequence>
<keyword evidence="5" id="KW-0863">Zinc-finger</keyword>
<keyword evidence="2 7" id="KW-0489">Methyltransferase</keyword>
<dbReference type="GO" id="GO:0032259">
    <property type="term" value="P:methylation"/>
    <property type="evidence" value="ECO:0007669"/>
    <property type="project" value="UniProtKB-KW"/>
</dbReference>
<dbReference type="GO" id="GO:0017069">
    <property type="term" value="F:snRNA binding"/>
    <property type="evidence" value="ECO:0007669"/>
    <property type="project" value="TreeGrafter"/>
</dbReference>
<dbReference type="FunFam" id="3.40.50.150:FF:000083">
    <property type="entry name" value="7SK snRNA methylphosphate capping enzyme"/>
    <property type="match status" value="1"/>
</dbReference>
<evidence type="ECO:0000256" key="3">
    <source>
        <dbReference type="ARBA" id="ARBA00022679"/>
    </source>
</evidence>
<evidence type="ECO:0000259" key="10">
    <source>
        <dbReference type="PROSITE" id="PS51515"/>
    </source>
</evidence>
<dbReference type="CDD" id="cd02440">
    <property type="entry name" value="AdoMet_MTases"/>
    <property type="match status" value="1"/>
</dbReference>
<feature type="compositionally biased region" description="Basic and acidic residues" evidence="8">
    <location>
        <begin position="431"/>
        <end position="444"/>
    </location>
</feature>
<dbReference type="PROSITE" id="PS51515">
    <property type="entry name" value="BIN3_SAM"/>
    <property type="match status" value="1"/>
</dbReference>
<dbReference type="SMART" id="SM00355">
    <property type="entry name" value="ZnF_C2H2"/>
    <property type="match status" value="6"/>
</dbReference>
<evidence type="ECO:0000256" key="4">
    <source>
        <dbReference type="ARBA" id="ARBA00022691"/>
    </source>
</evidence>
<proteinExistence type="inferred from homology"/>
<dbReference type="PANTHER" id="PTHR12315:SF0">
    <property type="entry name" value="7SK SNRNA METHYLPHOSPHATE CAPPING ENZYME"/>
    <property type="match status" value="1"/>
</dbReference>
<dbReference type="SUPFAM" id="SSF53335">
    <property type="entry name" value="S-adenosyl-L-methionine-dependent methyltransferases"/>
    <property type="match status" value="1"/>
</dbReference>
<dbReference type="InterPro" id="IPR039772">
    <property type="entry name" value="Bin3-like"/>
</dbReference>
<dbReference type="PROSITE" id="PS50157">
    <property type="entry name" value="ZINC_FINGER_C2H2_2"/>
    <property type="match status" value="1"/>
</dbReference>
<gene>
    <name evidence="11" type="ORF">CAUJ_LOCUS8188</name>
</gene>
<dbReference type="GO" id="GO:0008270">
    <property type="term" value="F:zinc ion binding"/>
    <property type="evidence" value="ECO:0007669"/>
    <property type="project" value="UniProtKB-KW"/>
</dbReference>
<dbReference type="Pfam" id="PF06859">
    <property type="entry name" value="Bin3"/>
    <property type="match status" value="1"/>
</dbReference>
<dbReference type="InterPro" id="IPR024160">
    <property type="entry name" value="BIN3_SAM-bd_dom"/>
</dbReference>
<dbReference type="InterPro" id="IPR029063">
    <property type="entry name" value="SAM-dependent_MTases_sf"/>
</dbReference>
<dbReference type="PROSITE" id="PS00028">
    <property type="entry name" value="ZINC_FINGER_C2H2_1"/>
    <property type="match status" value="3"/>
</dbReference>
<keyword evidence="4 6" id="KW-0949">S-adenosyl-L-methionine</keyword>
<dbReference type="AlphaFoldDB" id="A0A8S1H8C2"/>
<comment type="caution">
    <text evidence="11">The sequence shown here is derived from an EMBL/GenBank/DDBJ whole genome shotgun (WGS) entry which is preliminary data.</text>
</comment>
<dbReference type="InterPro" id="IPR010675">
    <property type="entry name" value="Bin3_C"/>
</dbReference>
<evidence type="ECO:0000256" key="1">
    <source>
        <dbReference type="ARBA" id="ARBA00008361"/>
    </source>
</evidence>
<evidence type="ECO:0000313" key="12">
    <source>
        <dbReference type="Proteomes" id="UP000835052"/>
    </source>
</evidence>
<evidence type="ECO:0000256" key="2">
    <source>
        <dbReference type="ARBA" id="ARBA00022603"/>
    </source>
</evidence>
<dbReference type="GO" id="GO:0008171">
    <property type="term" value="F:O-methyltransferase activity"/>
    <property type="evidence" value="ECO:0007669"/>
    <property type="project" value="UniProtKB-UniRule"/>
</dbReference>
<feature type="region of interest" description="Disordered" evidence="8">
    <location>
        <begin position="430"/>
        <end position="461"/>
    </location>
</feature>
<dbReference type="PANTHER" id="PTHR12315">
    <property type="entry name" value="BICOID-INTERACTING PROTEIN RELATED"/>
    <property type="match status" value="1"/>
</dbReference>
<feature type="domain" description="C2H2-type" evidence="9">
    <location>
        <begin position="603"/>
        <end position="631"/>
    </location>
</feature>
<evidence type="ECO:0000256" key="8">
    <source>
        <dbReference type="SAM" id="MobiDB-lite"/>
    </source>
</evidence>
<name>A0A8S1H8C2_9PELO</name>
<evidence type="ECO:0000256" key="6">
    <source>
        <dbReference type="PROSITE-ProRule" id="PRU00848"/>
    </source>
</evidence>
<dbReference type="EC" id="2.1.1.-" evidence="7"/>
<feature type="compositionally biased region" description="Basic residues" evidence="8">
    <location>
        <begin position="7"/>
        <end position="25"/>
    </location>
</feature>
<keyword evidence="5" id="KW-0862">Zinc</keyword>
<feature type="compositionally biased region" description="Acidic residues" evidence="8">
    <location>
        <begin position="445"/>
        <end position="457"/>
    </location>
</feature>
<protein>
    <recommendedName>
        <fullName evidence="7">RNA methyltransferase</fullName>
        <ecNumber evidence="7">2.1.1.-</ecNumber>
    </recommendedName>
</protein>
<dbReference type="GO" id="GO:0040031">
    <property type="term" value="P:snRNA modification"/>
    <property type="evidence" value="ECO:0007669"/>
    <property type="project" value="TreeGrafter"/>
</dbReference>